<dbReference type="RefSeq" id="WP_322423363.1">
    <property type="nucleotide sequence ID" value="NZ_JAXQPW010000001.1"/>
</dbReference>
<proteinExistence type="predicted"/>
<organism evidence="1 2">
    <name type="scientific">Nocardioides renjunii</name>
    <dbReference type="NCBI Taxonomy" id="3095075"/>
    <lineage>
        <taxon>Bacteria</taxon>
        <taxon>Bacillati</taxon>
        <taxon>Actinomycetota</taxon>
        <taxon>Actinomycetes</taxon>
        <taxon>Propionibacteriales</taxon>
        <taxon>Nocardioidaceae</taxon>
        <taxon>Nocardioides</taxon>
    </lineage>
</organism>
<dbReference type="EMBL" id="JAXQPW010000001">
    <property type="protein sequence ID" value="MDZ5660983.1"/>
    <property type="molecule type" value="Genomic_DNA"/>
</dbReference>
<evidence type="ECO:0000313" key="2">
    <source>
        <dbReference type="Proteomes" id="UP001291999"/>
    </source>
</evidence>
<sequence>MTMPEVRAPWLVRRQPPDRPTQVYATSLGWMRASAGQYWGVGSGSVEVFKSLPAERDAFAVNVRMLDPFVAITAFAGAGTVYGYSSASAEIMLFAREGATRASQRRRVVSATAPIFWYASDSWPRPGGPEKFEFALTQPLFFQRPTQGAGQVEVGVRIECSAGSGGFVLHGSSSELTANIPGLTVEWLWRR</sequence>
<accession>A0ABU5K815</accession>
<keyword evidence="2" id="KW-1185">Reference proteome</keyword>
<protein>
    <submittedName>
        <fullName evidence="1">Uncharacterized protein</fullName>
    </submittedName>
</protein>
<evidence type="ECO:0000313" key="1">
    <source>
        <dbReference type="EMBL" id="MDZ5660983.1"/>
    </source>
</evidence>
<comment type="caution">
    <text evidence="1">The sequence shown here is derived from an EMBL/GenBank/DDBJ whole genome shotgun (WGS) entry which is preliminary data.</text>
</comment>
<reference evidence="1 2" key="1">
    <citation type="submission" date="2023-11" db="EMBL/GenBank/DDBJ databases">
        <title>Novel species in genus Nocardioides.</title>
        <authorList>
            <person name="Zhou H."/>
        </authorList>
    </citation>
    <scope>NUCLEOTIDE SEQUENCE [LARGE SCALE GENOMIC DNA]</scope>
    <source>
        <strain evidence="1 2">S-58</strain>
    </source>
</reference>
<dbReference type="Proteomes" id="UP001291999">
    <property type="component" value="Unassembled WGS sequence"/>
</dbReference>
<gene>
    <name evidence="1" type="ORF">SFC79_04335</name>
</gene>
<name>A0ABU5K815_9ACTN</name>